<accession>A0A5C7ACI1</accession>
<dbReference type="OrthoDB" id="9807095at2"/>
<dbReference type="SMART" id="SM01230">
    <property type="entry name" value="Gln-synt_C"/>
    <property type="match status" value="1"/>
</dbReference>
<evidence type="ECO:0000313" key="5">
    <source>
        <dbReference type="EMBL" id="TXE05564.1"/>
    </source>
</evidence>
<dbReference type="GO" id="GO:0006542">
    <property type="term" value="P:glutamine biosynthetic process"/>
    <property type="evidence" value="ECO:0007669"/>
    <property type="project" value="InterPro"/>
</dbReference>
<dbReference type="SUPFAM" id="SSF55931">
    <property type="entry name" value="Glutamine synthetase/guanido kinase"/>
    <property type="match status" value="1"/>
</dbReference>
<gene>
    <name evidence="5" type="ORF">ESV85_17880</name>
</gene>
<protein>
    <submittedName>
        <fullName evidence="5">Glutamine synthetase type III</fullName>
    </submittedName>
</protein>
<evidence type="ECO:0000256" key="2">
    <source>
        <dbReference type="RuleBase" id="RU000384"/>
    </source>
</evidence>
<reference evidence="5 6" key="1">
    <citation type="submission" date="2019-08" db="EMBL/GenBank/DDBJ databases">
        <title>Genomes sequence of Algoriphagus aquimarinus ACAM450.</title>
        <authorList>
            <person name="Bowman J.P."/>
        </authorList>
    </citation>
    <scope>NUCLEOTIDE SEQUENCE [LARGE SCALE GENOMIC DNA]</scope>
    <source>
        <strain evidence="5 6">ACAM 450</strain>
    </source>
</reference>
<evidence type="ECO:0000256" key="1">
    <source>
        <dbReference type="PROSITE-ProRule" id="PRU01330"/>
    </source>
</evidence>
<comment type="similarity">
    <text evidence="1 2">Belongs to the glutamine synthetase family.</text>
</comment>
<sequence>MATLRQQALAMVQSRQRVTVTAPSNKISDFFGVNTFGTAQMRVSLAPSAYKRVMEAIDKGSKIDSSTAEEVASAVKTWALSKGVTHYTHWFQPLTGSTAEKHDSFFDAFSGLEKFKGSALVQQEPDASSFPNGGIRSTFEARGYTAWDPTSPIFIFENTLCIPTIFVSYTGEALDYKTPLLKSVEAINEAAVAICQLFDRNVRKITPSLGIEQEYFVIDKALFTARPDLVMGGRTVFGHSPARGQQLDDHYFGSIPTRVKDFMVDFENEALKLGIPVMTRHNEVAPGQFEVAPLFEEINKATDHNQLLMDVMDKVAERHDLKVLLHEKPFAGVNGSGKHNNWSLITDTGVNLFQPSNSARENLQFLTFLVATVKAVYDNADLLRASIASAGNDHRLGANEAPPAIISVFLGATLTEVLNELEKNGNIKIEKGDNMYMKLGISKIPEIILDNTDRNRTSPFAFTGNKFEFRAVGSQANVAGPMTVLNVIVADVLVEMAKDIEKEMTAGKEKKIAIVNVLRKYIKDSKKVRFEGDGYSDEWAAEAQKRGLSNLKSTPSALDVYSTKATKELFEKHNVMNGIEVHARHEIMLESFMKKIQIEGRVMGDLALNHIIPTAILYQNKIIQNANGLKGLGLDNTAAVETIKEVSKHIESLKSNITAMVEARKKLNKEEDIVKMAKGYQTDVKEAYFEKIRYAVDKLELLVDDESWPLVKYREMLFLR</sequence>
<dbReference type="Proteomes" id="UP000321935">
    <property type="component" value="Unassembled WGS sequence"/>
</dbReference>
<dbReference type="InterPro" id="IPR008146">
    <property type="entry name" value="Gln_synth_cat_dom"/>
</dbReference>
<dbReference type="InterPro" id="IPR052725">
    <property type="entry name" value="GS_Type-3"/>
</dbReference>
<dbReference type="Gene3D" id="3.30.590.10">
    <property type="entry name" value="Glutamine synthetase/guanido kinase, catalytic domain"/>
    <property type="match status" value="1"/>
</dbReference>
<evidence type="ECO:0000259" key="3">
    <source>
        <dbReference type="PROSITE" id="PS51986"/>
    </source>
</evidence>
<dbReference type="PROSITE" id="PS51987">
    <property type="entry name" value="GS_CATALYTIC"/>
    <property type="match status" value="1"/>
</dbReference>
<dbReference type="InterPro" id="IPR008147">
    <property type="entry name" value="Gln_synt_N"/>
</dbReference>
<dbReference type="Pfam" id="PF18318">
    <property type="entry name" value="Gln-synt_C-ter"/>
    <property type="match status" value="1"/>
</dbReference>
<dbReference type="InterPro" id="IPR027303">
    <property type="entry name" value="Gln_synth_gly_rich_site"/>
</dbReference>
<dbReference type="AlphaFoldDB" id="A0A5C7ACI1"/>
<evidence type="ECO:0000259" key="4">
    <source>
        <dbReference type="PROSITE" id="PS51987"/>
    </source>
</evidence>
<name>A0A5C7ACI1_9BACT</name>
<dbReference type="EMBL" id="VORW01000018">
    <property type="protein sequence ID" value="TXE05564.1"/>
    <property type="molecule type" value="Genomic_DNA"/>
</dbReference>
<dbReference type="PROSITE" id="PS00181">
    <property type="entry name" value="GLNA_ATP"/>
    <property type="match status" value="1"/>
</dbReference>
<dbReference type="PROSITE" id="PS51986">
    <property type="entry name" value="GS_BETA_GRASP"/>
    <property type="match status" value="1"/>
</dbReference>
<organism evidence="5 6">
    <name type="scientific">Algoriphagus aquimarinus</name>
    <dbReference type="NCBI Taxonomy" id="237018"/>
    <lineage>
        <taxon>Bacteria</taxon>
        <taxon>Pseudomonadati</taxon>
        <taxon>Bacteroidota</taxon>
        <taxon>Cytophagia</taxon>
        <taxon>Cytophagales</taxon>
        <taxon>Cyclobacteriaceae</taxon>
        <taxon>Algoriphagus</taxon>
    </lineage>
</organism>
<feature type="domain" description="GS catalytic" evidence="4">
    <location>
        <begin position="176"/>
        <end position="611"/>
    </location>
</feature>
<dbReference type="Pfam" id="PF12437">
    <property type="entry name" value="GSIII_N"/>
    <property type="match status" value="1"/>
</dbReference>
<dbReference type="PANTHER" id="PTHR42974">
    <property type="entry name" value="GLUTAMINE SYNTHETASE"/>
    <property type="match status" value="1"/>
</dbReference>
<dbReference type="RefSeq" id="WP_146920030.1">
    <property type="nucleotide sequence ID" value="NZ_VORW01000018.1"/>
</dbReference>
<evidence type="ECO:0000313" key="6">
    <source>
        <dbReference type="Proteomes" id="UP000321935"/>
    </source>
</evidence>
<dbReference type="InterPro" id="IPR014746">
    <property type="entry name" value="Gln_synth/guanido_kin_cat_dom"/>
</dbReference>
<dbReference type="Pfam" id="PF00120">
    <property type="entry name" value="Gln-synt_C"/>
    <property type="match status" value="1"/>
</dbReference>
<proteinExistence type="inferred from homology"/>
<dbReference type="GO" id="GO:0004356">
    <property type="term" value="F:glutamine synthetase activity"/>
    <property type="evidence" value="ECO:0007669"/>
    <property type="project" value="InterPro"/>
</dbReference>
<dbReference type="PANTHER" id="PTHR42974:SF1">
    <property type="entry name" value="TYPE-3 GLUTAMINE SYNTHETASE"/>
    <property type="match status" value="1"/>
</dbReference>
<dbReference type="InterPro" id="IPR022147">
    <property type="entry name" value="GSIII_N"/>
</dbReference>
<dbReference type="Gene3D" id="1.20.120.1560">
    <property type="match status" value="1"/>
</dbReference>
<feature type="domain" description="GS beta-grasp" evidence="3">
    <location>
        <begin position="85"/>
        <end position="171"/>
    </location>
</feature>
<comment type="caution">
    <text evidence="5">The sequence shown here is derived from an EMBL/GenBank/DDBJ whole genome shotgun (WGS) entry which is preliminary data.</text>
</comment>
<dbReference type="InterPro" id="IPR040577">
    <property type="entry name" value="Gln-synt_C"/>
</dbReference>